<dbReference type="EMBL" id="KQ460736">
    <property type="protein sequence ID" value="KPJ12613.1"/>
    <property type="molecule type" value="Genomic_DNA"/>
</dbReference>
<evidence type="ECO:0000313" key="3">
    <source>
        <dbReference type="Proteomes" id="UP000053240"/>
    </source>
</evidence>
<evidence type="ECO:0000313" key="2">
    <source>
        <dbReference type="EMBL" id="KPJ12613.1"/>
    </source>
</evidence>
<accession>A0A0N0PBY2</accession>
<feature type="compositionally biased region" description="Basic residues" evidence="1">
    <location>
        <begin position="11"/>
        <end position="20"/>
    </location>
</feature>
<dbReference type="KEGG" id="pmac:106713440"/>
<dbReference type="Proteomes" id="UP000053240">
    <property type="component" value="Unassembled WGS sequence"/>
</dbReference>
<keyword evidence="3" id="KW-1185">Reference proteome</keyword>
<dbReference type="AlphaFoldDB" id="A0A0N0PBY2"/>
<name>A0A0N0PBY2_PAPMA</name>
<proteinExistence type="predicted"/>
<feature type="region of interest" description="Disordered" evidence="1">
    <location>
        <begin position="50"/>
        <end position="82"/>
    </location>
</feature>
<feature type="region of interest" description="Disordered" evidence="1">
    <location>
        <begin position="130"/>
        <end position="149"/>
    </location>
</feature>
<dbReference type="InParanoid" id="A0A0N0PBY2"/>
<gene>
    <name evidence="2" type="ORF">RR48_02246</name>
</gene>
<reference evidence="2 3" key="1">
    <citation type="journal article" date="2015" name="Nat. Commun.">
        <title>Outbred genome sequencing and CRISPR/Cas9 gene editing in butterflies.</title>
        <authorList>
            <person name="Li X."/>
            <person name="Fan D."/>
            <person name="Zhang W."/>
            <person name="Liu G."/>
            <person name="Zhang L."/>
            <person name="Zhao L."/>
            <person name="Fang X."/>
            <person name="Chen L."/>
            <person name="Dong Y."/>
            <person name="Chen Y."/>
            <person name="Ding Y."/>
            <person name="Zhao R."/>
            <person name="Feng M."/>
            <person name="Zhu Y."/>
            <person name="Feng Y."/>
            <person name="Jiang X."/>
            <person name="Zhu D."/>
            <person name="Xiang H."/>
            <person name="Feng X."/>
            <person name="Li S."/>
            <person name="Wang J."/>
            <person name="Zhang G."/>
            <person name="Kronforst M.R."/>
            <person name="Wang W."/>
        </authorList>
    </citation>
    <scope>NUCLEOTIDE SEQUENCE [LARGE SCALE GENOMIC DNA]</scope>
    <source>
        <strain evidence="2">Ya'a_city_454_Pm</strain>
        <tissue evidence="2">Whole body</tissue>
    </source>
</reference>
<dbReference type="OrthoDB" id="7491828at2759"/>
<protein>
    <submittedName>
        <fullName evidence="2">Uncharacterized protein</fullName>
    </submittedName>
</protein>
<sequence>MESKNRSGAVKSKRSKRRFLTKSDNYINSNETNKIVDKHILKTRGPYVVRNPAKLNTDDNLDDGPKPKNRGAVKKESNQRKFSSTVITTSLLGNRKFITHEIVKTNRRNRSNINNKREQNDTKSIISDMKNNSRNFKTKTKSQSSYKKKNREDEVIYVLPSRNNNYQSVTNTISGISKQDNPSNLYQKEIHQTCSGIDRIADEVLEGWIKRKEKMKSSEHDNITKDKPNEVYNLCVDFVETNSDPKIQEKVSTSKIEKTYIKSQKSISRNTPENIYDIDLTDHKNTPNKFNVIEEDENKPKPRFKKPKILVKHNLKTQSLINSKQSKTFKKHNYKDIKRNSKKEFINLIKKELQSSNIYDEPHNMFEALKTLARRTNKDNHISFVDGIASKTKRYTECDYDNPKLINSLKKFVPKSKTLSFAKIPRTGIKNKTPSSLEVKHFRKAPVNRQQVITI</sequence>
<evidence type="ECO:0000256" key="1">
    <source>
        <dbReference type="SAM" id="MobiDB-lite"/>
    </source>
</evidence>
<organism evidence="2 3">
    <name type="scientific">Papilio machaon</name>
    <name type="common">Old World swallowtail butterfly</name>
    <dbReference type="NCBI Taxonomy" id="76193"/>
    <lineage>
        <taxon>Eukaryota</taxon>
        <taxon>Metazoa</taxon>
        <taxon>Ecdysozoa</taxon>
        <taxon>Arthropoda</taxon>
        <taxon>Hexapoda</taxon>
        <taxon>Insecta</taxon>
        <taxon>Pterygota</taxon>
        <taxon>Neoptera</taxon>
        <taxon>Endopterygota</taxon>
        <taxon>Lepidoptera</taxon>
        <taxon>Glossata</taxon>
        <taxon>Ditrysia</taxon>
        <taxon>Papilionoidea</taxon>
        <taxon>Papilionidae</taxon>
        <taxon>Papilioninae</taxon>
        <taxon>Papilio</taxon>
    </lineage>
</organism>
<feature type="region of interest" description="Disordered" evidence="1">
    <location>
        <begin position="1"/>
        <end position="26"/>
    </location>
</feature>